<evidence type="ECO:0000313" key="3">
    <source>
        <dbReference type="Proteomes" id="UP000191024"/>
    </source>
</evidence>
<evidence type="ECO:0000313" key="2">
    <source>
        <dbReference type="EMBL" id="SCU98544.1"/>
    </source>
</evidence>
<proteinExistence type="predicted"/>
<protein>
    <submittedName>
        <fullName evidence="2">LAMI_0F15192g1_1</fullName>
    </submittedName>
</protein>
<dbReference type="EMBL" id="LT598467">
    <property type="protein sequence ID" value="SCU98544.1"/>
    <property type="molecule type" value="Genomic_DNA"/>
</dbReference>
<name>A0A1G4K4I3_9SACH</name>
<keyword evidence="3" id="KW-1185">Reference proteome</keyword>
<evidence type="ECO:0000256" key="1">
    <source>
        <dbReference type="SAM" id="MobiDB-lite"/>
    </source>
</evidence>
<dbReference type="STRING" id="1230905.A0A1G4K4I3"/>
<accession>A0A1G4K4I3</accession>
<feature type="compositionally biased region" description="Basic and acidic residues" evidence="1">
    <location>
        <begin position="505"/>
        <end position="534"/>
    </location>
</feature>
<dbReference type="Proteomes" id="UP000191024">
    <property type="component" value="Chromosome F"/>
</dbReference>
<sequence>MTKAASQYLQEQQRLYSKLAYPHEEYFARPSFEYKPQRYERIKDSNNNGSMNEDYGRGSRGFFERFKSKLNLFRDNSYDSEDQHSVTMEQRQLWDYVKDKPIDLRVTDPDLINDDCKSSPNKEPALRSANTFLTPNAMDDNFGHMNRAGHLNAEKKPNGNLSSVPFTGSPLTSTAANDFIGIDLDASLFRESPWTGLSGRSPLARRTTMQTILKRLVHISTKKQEVAKSYQKLLKELGDWWQDTIESEESATLITDLQKLFHEDMVMELRISSKLKEISQALEFTKLREDEMLQVRKELQSTAKKYAHVKSKKGGQSEDAAFLREKVTTKQNSLAVITGHYLKALSVTARELFVNASVDFFETSSELKDASKRFFQGSVEYLRTIQANNIEQHIEDLRKKRADKHWEKLTPLEKNDPNRLGAIMTGMYNGQDSLMKCVTRKMESKTDSDAANQKINDPKSNFKLEFKTGLDDTVSGITSEKTEIARPDRQIVNVSHLTLERVKHEPCSGPDLHKTLRKESPTVLSDQKRNRKTGEIPGAKKQTSDRHEFNRYHRNGNISKENSDDNGLIIKFGESHTKDVSHSFYEPENELNCNRWIETAQIPEYLSQK</sequence>
<gene>
    <name evidence="2" type="ORF">LAMI_0F15192G</name>
</gene>
<dbReference type="OrthoDB" id="4070295at2759"/>
<dbReference type="AlphaFoldDB" id="A0A1G4K4I3"/>
<feature type="region of interest" description="Disordered" evidence="1">
    <location>
        <begin position="505"/>
        <end position="548"/>
    </location>
</feature>
<reference evidence="3" key="1">
    <citation type="submission" date="2016-03" db="EMBL/GenBank/DDBJ databases">
        <authorList>
            <person name="Devillers H."/>
        </authorList>
    </citation>
    <scope>NUCLEOTIDE SEQUENCE [LARGE SCALE GENOMIC DNA]</scope>
</reference>
<organism evidence="2 3">
    <name type="scientific">Lachancea mirantina</name>
    <dbReference type="NCBI Taxonomy" id="1230905"/>
    <lineage>
        <taxon>Eukaryota</taxon>
        <taxon>Fungi</taxon>
        <taxon>Dikarya</taxon>
        <taxon>Ascomycota</taxon>
        <taxon>Saccharomycotina</taxon>
        <taxon>Saccharomycetes</taxon>
        <taxon>Saccharomycetales</taxon>
        <taxon>Saccharomycetaceae</taxon>
        <taxon>Lachancea</taxon>
    </lineage>
</organism>